<name>A0A1W0X032_HYPEX</name>
<reference evidence="3" key="1">
    <citation type="submission" date="2017-01" db="EMBL/GenBank/DDBJ databases">
        <title>Comparative genomics of anhydrobiosis in the tardigrade Hypsibius dujardini.</title>
        <authorList>
            <person name="Yoshida Y."/>
            <person name="Koutsovoulos G."/>
            <person name="Laetsch D."/>
            <person name="Stevens L."/>
            <person name="Kumar S."/>
            <person name="Horikawa D."/>
            <person name="Ishino K."/>
            <person name="Komine S."/>
            <person name="Tomita M."/>
            <person name="Blaxter M."/>
            <person name="Arakawa K."/>
        </authorList>
    </citation>
    <scope>NUCLEOTIDE SEQUENCE [LARGE SCALE GENOMIC DNA]</scope>
    <source>
        <strain evidence="3">Z151</strain>
    </source>
</reference>
<gene>
    <name evidence="2" type="ORF">BV898_05149</name>
</gene>
<feature type="domain" description="Tc1-like transposase DDE" evidence="1">
    <location>
        <begin position="236"/>
        <end position="304"/>
    </location>
</feature>
<accession>A0A1W0X032</accession>
<dbReference type="PANTHER" id="PTHR46068:SF1">
    <property type="entry name" value="TRANSPOSASE IS30-LIKE HTH DOMAIN-CONTAINING PROTEIN"/>
    <property type="match status" value="1"/>
</dbReference>
<dbReference type="Pfam" id="PF13358">
    <property type="entry name" value="DDE_3"/>
    <property type="match status" value="1"/>
</dbReference>
<dbReference type="Proteomes" id="UP000192578">
    <property type="component" value="Unassembled WGS sequence"/>
</dbReference>
<dbReference type="InterPro" id="IPR036397">
    <property type="entry name" value="RNaseH_sf"/>
</dbReference>
<sequence length="329" mass="38497">MISDELRKLIVAQLRAGRSTTEVADFFKTSCGRRTVFRVAKDFRVGAEIKQKAAQKRPVKKVTPKMAARMLRLLTIARKHYSYRLVARMMDLDESTVRYHMNKKGIKGYKKVRRNLIPEAQKETRRICCMEFRKTIRRIDIPDFLFVDECYVTVKKHFNHQNERCYGKDFKLIRTWKKFRAFPKTPLSAMVFAGVFRDGRTNLVVLPAGFRINQYTYREKCLKPMLKGLPGHMDKAKIKFYQDKAPCHAADSVQEFLEEKLPSFIPNCNIPPNSPDLNPLDYCIWNMMKEKLDKHGHVSNFAKLKRHLVAAWKEIPQEAIQASIDVWLP</sequence>
<evidence type="ECO:0000313" key="2">
    <source>
        <dbReference type="EMBL" id="OQV20803.1"/>
    </source>
</evidence>
<proteinExistence type="predicted"/>
<dbReference type="EMBL" id="MTYJ01000027">
    <property type="protein sequence ID" value="OQV20803.1"/>
    <property type="molecule type" value="Genomic_DNA"/>
</dbReference>
<dbReference type="AlphaFoldDB" id="A0A1W0X032"/>
<evidence type="ECO:0000259" key="1">
    <source>
        <dbReference type="Pfam" id="PF13358"/>
    </source>
</evidence>
<dbReference type="PANTHER" id="PTHR46068">
    <property type="entry name" value="PROTEIN CBG27172"/>
    <property type="match status" value="1"/>
</dbReference>
<dbReference type="InterPro" id="IPR038717">
    <property type="entry name" value="Tc1-like_DDE_dom"/>
</dbReference>
<dbReference type="Gene3D" id="3.30.420.10">
    <property type="entry name" value="Ribonuclease H-like superfamily/Ribonuclease H"/>
    <property type="match status" value="1"/>
</dbReference>
<organism evidence="2 3">
    <name type="scientific">Hypsibius exemplaris</name>
    <name type="common">Freshwater tardigrade</name>
    <dbReference type="NCBI Taxonomy" id="2072580"/>
    <lineage>
        <taxon>Eukaryota</taxon>
        <taxon>Metazoa</taxon>
        <taxon>Ecdysozoa</taxon>
        <taxon>Tardigrada</taxon>
        <taxon>Eutardigrada</taxon>
        <taxon>Parachela</taxon>
        <taxon>Hypsibioidea</taxon>
        <taxon>Hypsibiidae</taxon>
        <taxon>Hypsibius</taxon>
    </lineage>
</organism>
<protein>
    <recommendedName>
        <fullName evidence="1">Tc1-like transposase DDE domain-containing protein</fullName>
    </recommendedName>
</protein>
<dbReference type="OrthoDB" id="7951431at2759"/>
<keyword evidence="3" id="KW-1185">Reference proteome</keyword>
<dbReference type="GO" id="GO:0003676">
    <property type="term" value="F:nucleic acid binding"/>
    <property type="evidence" value="ECO:0007669"/>
    <property type="project" value="InterPro"/>
</dbReference>
<comment type="caution">
    <text evidence="2">The sequence shown here is derived from an EMBL/GenBank/DDBJ whole genome shotgun (WGS) entry which is preliminary data.</text>
</comment>
<evidence type="ECO:0000313" key="3">
    <source>
        <dbReference type="Proteomes" id="UP000192578"/>
    </source>
</evidence>